<dbReference type="InterPro" id="IPR001510">
    <property type="entry name" value="Znf_PARP"/>
</dbReference>
<dbReference type="SUPFAM" id="SSF57716">
    <property type="entry name" value="Glucocorticoid receptor-like (DNA-binding domain)"/>
    <property type="match status" value="1"/>
</dbReference>
<accession>A0A9P7C6G1</accession>
<feature type="compositionally biased region" description="Basic and acidic residues" evidence="6">
    <location>
        <begin position="208"/>
        <end position="224"/>
    </location>
</feature>
<feature type="compositionally biased region" description="Basic residues" evidence="6">
    <location>
        <begin position="196"/>
        <end position="207"/>
    </location>
</feature>
<keyword evidence="4" id="KW-0862">Zinc</keyword>
<dbReference type="Pfam" id="PF00645">
    <property type="entry name" value="zf-PARP"/>
    <property type="match status" value="1"/>
</dbReference>
<feature type="compositionally biased region" description="Basic and acidic residues" evidence="6">
    <location>
        <begin position="65"/>
        <end position="91"/>
    </location>
</feature>
<dbReference type="OrthoDB" id="429950at2759"/>
<evidence type="ECO:0000256" key="6">
    <source>
        <dbReference type="SAM" id="MobiDB-lite"/>
    </source>
</evidence>
<dbReference type="GO" id="GO:0003677">
    <property type="term" value="F:DNA binding"/>
    <property type="evidence" value="ECO:0007669"/>
    <property type="project" value="InterPro"/>
</dbReference>
<reference evidence="8" key="1">
    <citation type="journal article" date="2020" name="Microb. Genom.">
        <title>Genetic diversity of clinical and environmental Mucorales isolates obtained from an investigation of mucormycosis cases among solid organ transplant recipients.</title>
        <authorList>
            <person name="Nguyen M.H."/>
            <person name="Kaul D."/>
            <person name="Muto C."/>
            <person name="Cheng S.J."/>
            <person name="Richter R.A."/>
            <person name="Bruno V.M."/>
            <person name="Liu G."/>
            <person name="Beyhan S."/>
            <person name="Sundermann A.J."/>
            <person name="Mounaud S."/>
            <person name="Pasculle A.W."/>
            <person name="Nierman W.C."/>
            <person name="Driscoll E."/>
            <person name="Cumbie R."/>
            <person name="Clancy C.J."/>
            <person name="Dupont C.L."/>
        </authorList>
    </citation>
    <scope>NUCLEOTIDE SEQUENCE</scope>
    <source>
        <strain evidence="8">GL16</strain>
    </source>
</reference>
<feature type="domain" description="PARP-type" evidence="7">
    <location>
        <begin position="26"/>
        <end position="72"/>
    </location>
</feature>
<dbReference type="EMBL" id="JAANIT010002156">
    <property type="protein sequence ID" value="KAG1537332.1"/>
    <property type="molecule type" value="Genomic_DNA"/>
</dbReference>
<keyword evidence="5" id="KW-0539">Nucleus</keyword>
<feature type="region of interest" description="Disordered" evidence="6">
    <location>
        <begin position="65"/>
        <end position="231"/>
    </location>
</feature>
<gene>
    <name evidence="8" type="ORF">G6F51_010434</name>
</gene>
<evidence type="ECO:0000313" key="8">
    <source>
        <dbReference type="EMBL" id="KAG1537332.1"/>
    </source>
</evidence>
<dbReference type="Gene3D" id="3.30.1740.10">
    <property type="entry name" value="Zinc finger, PARP-type"/>
    <property type="match status" value="1"/>
</dbReference>
<dbReference type="InterPro" id="IPR036957">
    <property type="entry name" value="Znf_PARP_sf"/>
</dbReference>
<evidence type="ECO:0000313" key="9">
    <source>
        <dbReference type="Proteomes" id="UP000717996"/>
    </source>
</evidence>
<comment type="caution">
    <text evidence="8">The sequence shown here is derived from an EMBL/GenBank/DDBJ whole genome shotgun (WGS) entry which is preliminary data.</text>
</comment>
<evidence type="ECO:0000256" key="4">
    <source>
        <dbReference type="ARBA" id="ARBA00022833"/>
    </source>
</evidence>
<organism evidence="8 9">
    <name type="scientific">Rhizopus oryzae</name>
    <name type="common">Mucormycosis agent</name>
    <name type="synonym">Rhizopus arrhizus var. delemar</name>
    <dbReference type="NCBI Taxonomy" id="64495"/>
    <lineage>
        <taxon>Eukaryota</taxon>
        <taxon>Fungi</taxon>
        <taxon>Fungi incertae sedis</taxon>
        <taxon>Mucoromycota</taxon>
        <taxon>Mucoromycotina</taxon>
        <taxon>Mucoromycetes</taxon>
        <taxon>Mucorales</taxon>
        <taxon>Mucorineae</taxon>
        <taxon>Rhizopodaceae</taxon>
        <taxon>Rhizopus</taxon>
    </lineage>
</organism>
<evidence type="ECO:0000259" key="7">
    <source>
        <dbReference type="PROSITE" id="PS50064"/>
    </source>
</evidence>
<proteinExistence type="predicted"/>
<dbReference type="GO" id="GO:0008270">
    <property type="term" value="F:zinc ion binding"/>
    <property type="evidence" value="ECO:0007669"/>
    <property type="project" value="UniProtKB-KW"/>
</dbReference>
<feature type="compositionally biased region" description="Acidic residues" evidence="6">
    <location>
        <begin position="108"/>
        <end position="117"/>
    </location>
</feature>
<dbReference type="AlphaFoldDB" id="A0A9P7C6G1"/>
<evidence type="ECO:0000256" key="3">
    <source>
        <dbReference type="ARBA" id="ARBA00022771"/>
    </source>
</evidence>
<dbReference type="PROSITE" id="PS50064">
    <property type="entry name" value="ZF_PARP_2"/>
    <property type="match status" value="1"/>
</dbReference>
<dbReference type="GO" id="GO:0005634">
    <property type="term" value="C:nucleus"/>
    <property type="evidence" value="ECO:0007669"/>
    <property type="project" value="UniProtKB-SubCell"/>
</dbReference>
<dbReference type="Proteomes" id="UP000717996">
    <property type="component" value="Unassembled WGS sequence"/>
</dbReference>
<evidence type="ECO:0000256" key="2">
    <source>
        <dbReference type="ARBA" id="ARBA00022723"/>
    </source>
</evidence>
<dbReference type="SMART" id="SM01336">
    <property type="entry name" value="zf-PARP"/>
    <property type="match status" value="1"/>
</dbReference>
<protein>
    <recommendedName>
        <fullName evidence="7">PARP-type domain-containing protein</fullName>
    </recommendedName>
</protein>
<feature type="compositionally biased region" description="Basic and acidic residues" evidence="6">
    <location>
        <begin position="160"/>
        <end position="176"/>
    </location>
</feature>
<name>A0A9P7C6G1_RHIOR</name>
<keyword evidence="2" id="KW-0479">Metal-binding</keyword>
<keyword evidence="3" id="KW-0863">Zinc-finger</keyword>
<feature type="compositionally biased region" description="Basic residues" evidence="6">
    <location>
        <begin position="177"/>
        <end position="187"/>
    </location>
</feature>
<sequence>MQRVIEVTKGELRLGVEVEQFHGITWRHWACCTPQVIRNMHTALSGPEELNGWDELREDDQERIRRTWEEGKIPDNEKPDPAHPKETKVDNVTDEEEDNDMNDKGTEGEESYEEANGEEEHGKDEHGEDEDDEYEGHHQGSSSPPPAGRKRKIVDLPISEEEKNERLRKIRREAGRKGGKIGGRKGGKIGGAASKSTKKPGAGRRIGKKDTASKSGESRKRSMEEEGDEDVEDRYVLKLCGAIYTNTDFYDELASRQRLKELSDIKKSKAINT</sequence>
<comment type="subcellular location">
    <subcellularLocation>
        <location evidence="1">Nucleus</location>
    </subcellularLocation>
</comment>
<evidence type="ECO:0000256" key="5">
    <source>
        <dbReference type="ARBA" id="ARBA00023242"/>
    </source>
</evidence>
<evidence type="ECO:0000256" key="1">
    <source>
        <dbReference type="ARBA" id="ARBA00004123"/>
    </source>
</evidence>